<name>A0A8H4R2K5_9AGAR</name>
<dbReference type="EMBL" id="JAACJL010000002">
    <property type="protein sequence ID" value="KAF4622067.1"/>
    <property type="molecule type" value="Genomic_DNA"/>
</dbReference>
<keyword evidence="2" id="KW-1185">Reference proteome</keyword>
<reference evidence="1 2" key="1">
    <citation type="submission" date="2019-12" db="EMBL/GenBank/DDBJ databases">
        <authorList>
            <person name="Floudas D."/>
            <person name="Bentzer J."/>
            <person name="Ahren D."/>
            <person name="Johansson T."/>
            <person name="Persson P."/>
            <person name="Tunlid A."/>
        </authorList>
    </citation>
    <scope>NUCLEOTIDE SEQUENCE [LARGE SCALE GENOMIC DNA]</scope>
    <source>
        <strain evidence="1 2">CBS 102.39</strain>
    </source>
</reference>
<dbReference type="CDD" id="cd02440">
    <property type="entry name" value="AdoMet_MTases"/>
    <property type="match status" value="1"/>
</dbReference>
<dbReference type="SUPFAM" id="SSF53335">
    <property type="entry name" value="S-adenosyl-L-methionine-dependent methyltransferases"/>
    <property type="match status" value="1"/>
</dbReference>
<evidence type="ECO:0000313" key="2">
    <source>
        <dbReference type="Proteomes" id="UP000521872"/>
    </source>
</evidence>
<accession>A0A8H4R2K5</accession>
<dbReference type="Pfam" id="PF01209">
    <property type="entry name" value="Ubie_methyltran"/>
    <property type="match status" value="1"/>
</dbReference>
<evidence type="ECO:0000313" key="1">
    <source>
        <dbReference type="EMBL" id="KAF4622067.1"/>
    </source>
</evidence>
<proteinExistence type="predicted"/>
<dbReference type="Gene3D" id="3.40.50.150">
    <property type="entry name" value="Vaccinia Virus protein VP39"/>
    <property type="match status" value="1"/>
</dbReference>
<organism evidence="1 2">
    <name type="scientific">Agrocybe pediades</name>
    <dbReference type="NCBI Taxonomy" id="84607"/>
    <lineage>
        <taxon>Eukaryota</taxon>
        <taxon>Fungi</taxon>
        <taxon>Dikarya</taxon>
        <taxon>Basidiomycota</taxon>
        <taxon>Agaricomycotina</taxon>
        <taxon>Agaricomycetes</taxon>
        <taxon>Agaricomycetidae</taxon>
        <taxon>Agaricales</taxon>
        <taxon>Agaricineae</taxon>
        <taxon>Strophariaceae</taxon>
        <taxon>Agrocybe</taxon>
    </lineage>
</organism>
<evidence type="ECO:0008006" key="3">
    <source>
        <dbReference type="Google" id="ProtNLM"/>
    </source>
</evidence>
<dbReference type="Proteomes" id="UP000521872">
    <property type="component" value="Unassembled WGS sequence"/>
</dbReference>
<sequence length="294" mass="31702">MSLNQNDSIAEELSRLLLVPQNGMSTQIAQVSHRLTLIDEWGGVQSGVKIVELGCGQGDCTIALANAVGERGLVNAIDPAPPSYGAPFTVRQAQQHITSGALGKRINWIAGDPLDVLSKDSSPATTYDIGILAHCLWYFSNPSVIRQTFERLGSTCKRVYVAEWALSASKPTGLPHVFAALTQASLECRKPQSDSNVRTVSSPAAIRKLAEEAGLKMVKESTFTPNNGLLDGKWEVSAVASAGFVKEVEDNVKDERERSVVFALRDSVLRSLEAVGGRDSLTSMDVWCAVFERA</sequence>
<protein>
    <recommendedName>
        <fullName evidence="3">Methyltransferase domain-containing protein</fullName>
    </recommendedName>
</protein>
<comment type="caution">
    <text evidence="1">The sequence shown here is derived from an EMBL/GenBank/DDBJ whole genome shotgun (WGS) entry which is preliminary data.</text>
</comment>
<dbReference type="InterPro" id="IPR029063">
    <property type="entry name" value="SAM-dependent_MTases_sf"/>
</dbReference>
<dbReference type="AlphaFoldDB" id="A0A8H4R2K5"/>
<gene>
    <name evidence="1" type="ORF">D9613_009101</name>
</gene>